<dbReference type="Proteomes" id="UP001589605">
    <property type="component" value="Unassembled WGS sequence"/>
</dbReference>
<organism evidence="4 5">
    <name type="scientific">Formosa undariae</name>
    <dbReference type="NCBI Taxonomy" id="1325436"/>
    <lineage>
        <taxon>Bacteria</taxon>
        <taxon>Pseudomonadati</taxon>
        <taxon>Bacteroidota</taxon>
        <taxon>Flavobacteriia</taxon>
        <taxon>Flavobacteriales</taxon>
        <taxon>Flavobacteriaceae</taxon>
        <taxon>Formosa</taxon>
    </lineage>
</organism>
<dbReference type="InterPro" id="IPR032812">
    <property type="entry name" value="SbsA_Ig"/>
</dbReference>
<protein>
    <submittedName>
        <fullName evidence="4">Ig-like domain-containing protein</fullName>
    </submittedName>
</protein>
<feature type="chain" id="PRO_5047301997" evidence="2">
    <location>
        <begin position="25"/>
        <end position="535"/>
    </location>
</feature>
<evidence type="ECO:0000259" key="3">
    <source>
        <dbReference type="Pfam" id="PF13205"/>
    </source>
</evidence>
<reference evidence="4 5" key="1">
    <citation type="submission" date="2024-09" db="EMBL/GenBank/DDBJ databases">
        <authorList>
            <person name="Sun Q."/>
            <person name="Mori K."/>
        </authorList>
    </citation>
    <scope>NUCLEOTIDE SEQUENCE [LARGE SCALE GENOMIC DNA]</scope>
    <source>
        <strain evidence="4 5">CECT 8286</strain>
    </source>
</reference>
<proteinExistence type="predicted"/>
<feature type="signal peptide" evidence="2">
    <location>
        <begin position="1"/>
        <end position="24"/>
    </location>
</feature>
<keyword evidence="5" id="KW-1185">Reference proteome</keyword>
<evidence type="ECO:0000256" key="2">
    <source>
        <dbReference type="SAM" id="SignalP"/>
    </source>
</evidence>
<gene>
    <name evidence="4" type="ORF">ACFFVB_01580</name>
</gene>
<keyword evidence="1 2" id="KW-0732">Signal</keyword>
<feature type="domain" description="SbsA Ig-like" evidence="3">
    <location>
        <begin position="33"/>
        <end position="135"/>
    </location>
</feature>
<sequence>MSKTLSNFLFISVLCLCIANCANRGTPSGGPKDETAPIITKSVPENYTTNFSAKEIRIYFNEYIKTKDLSKQLIISPPMDTQPEITPLGTASKYLTIVIHDTLAPNTTYAINFGSSIVDNNEGNPFPYYKYVFSTGSYIDSLTVPGVILDATLKDPDNFVTVALYEVDSTYTDSIIYKKKPKYITNTLDSITSFVLENIKAGTYLLTAMKDENQDFKFQQKSDKIAFLKEFITVPKDTTYVLKLFNEELDFKSFKPRLVSKGKVAFGYEGDYENMSIDILTETPTDFEQAITKDKKSDSLMYWYRPKLETDSLLFKVAYKNTVIDTFNVKITDKYQDSLTVSGAPNGPINFNQDFILTASTPFKSLNKSFISFIDKDSVVVPYTTKMDTLNNNISFVFDKKENSKYRLQFLPEAITDFYNNKNDTLQFIFQTKGYDDYPNVRVLPRNAVYPIIVQLTTAKGEVKYEEYSTEAKPIDFKYLTSGKYFIRVIFDANENKKYDTGSYLKKIQPERVSYYPDEIEVRSGFDSEYEFILN</sequence>
<name>A0ABV5EX48_9FLAO</name>
<evidence type="ECO:0000313" key="5">
    <source>
        <dbReference type="Proteomes" id="UP001589605"/>
    </source>
</evidence>
<evidence type="ECO:0000256" key="1">
    <source>
        <dbReference type="ARBA" id="ARBA00022729"/>
    </source>
</evidence>
<comment type="caution">
    <text evidence="4">The sequence shown here is derived from an EMBL/GenBank/DDBJ whole genome shotgun (WGS) entry which is preliminary data.</text>
</comment>
<accession>A0ABV5EX48</accession>
<dbReference type="EMBL" id="JBHMEZ010000001">
    <property type="protein sequence ID" value="MFB9051756.1"/>
    <property type="molecule type" value="Genomic_DNA"/>
</dbReference>
<dbReference type="Pfam" id="PF13205">
    <property type="entry name" value="Big_5"/>
    <property type="match status" value="1"/>
</dbReference>
<dbReference type="RefSeq" id="WP_382380476.1">
    <property type="nucleotide sequence ID" value="NZ_JBHMEZ010000001.1"/>
</dbReference>
<evidence type="ECO:0000313" key="4">
    <source>
        <dbReference type="EMBL" id="MFB9051756.1"/>
    </source>
</evidence>